<comment type="caution">
    <text evidence="1">The sequence shown here is derived from an EMBL/GenBank/DDBJ whole genome shotgun (WGS) entry which is preliminary data.</text>
</comment>
<gene>
    <name evidence="1" type="ORF">ACFFNX_01960</name>
</gene>
<evidence type="ECO:0008006" key="3">
    <source>
        <dbReference type="Google" id="ProtNLM"/>
    </source>
</evidence>
<evidence type="ECO:0000313" key="1">
    <source>
        <dbReference type="EMBL" id="MFB9830954.1"/>
    </source>
</evidence>
<protein>
    <recommendedName>
        <fullName evidence="3">Phage protein</fullName>
    </recommendedName>
</protein>
<evidence type="ECO:0000313" key="2">
    <source>
        <dbReference type="Proteomes" id="UP001589627"/>
    </source>
</evidence>
<dbReference type="EMBL" id="JBHLZP010000005">
    <property type="protein sequence ID" value="MFB9830954.1"/>
    <property type="molecule type" value="Genomic_DNA"/>
</dbReference>
<proteinExistence type="predicted"/>
<keyword evidence="2" id="KW-1185">Reference proteome</keyword>
<reference evidence="1 2" key="1">
    <citation type="submission" date="2024-09" db="EMBL/GenBank/DDBJ databases">
        <authorList>
            <person name="Sun Q."/>
            <person name="Mori K."/>
        </authorList>
    </citation>
    <scope>NUCLEOTIDE SEQUENCE [LARGE SCALE GENOMIC DNA]</scope>
    <source>
        <strain evidence="1 2">TBRC 0563</strain>
    </source>
</reference>
<accession>A0ABV5Y7G2</accession>
<dbReference type="RefSeq" id="WP_378194069.1">
    <property type="nucleotide sequence ID" value="NZ_JBHLZP010000005.1"/>
</dbReference>
<organism evidence="1 2">
    <name type="scientific">Actinoallomurus acaciae</name>
    <dbReference type="NCBI Taxonomy" id="502577"/>
    <lineage>
        <taxon>Bacteria</taxon>
        <taxon>Bacillati</taxon>
        <taxon>Actinomycetota</taxon>
        <taxon>Actinomycetes</taxon>
        <taxon>Streptosporangiales</taxon>
        <taxon>Thermomonosporaceae</taxon>
        <taxon>Actinoallomurus</taxon>
    </lineage>
</organism>
<dbReference type="Proteomes" id="UP001589627">
    <property type="component" value="Unassembled WGS sequence"/>
</dbReference>
<sequence length="219" mass="24368">MPNTTITLNTDALTRARLVPYIASWSSERLTEARLIADDTGIAYKRERPSDRDDHGVLWMRHTSAPGVGTPQYKWVHPYRQRRAMGQLLCQVCGGPADRDERGILWLVGRAENPWSGAEMTAQPPVCLRCAVPASRACPHLRGRTLALRVGHAPIVGVRGTLYLPGPSRPVRVGPASLLYGDRLISWLHAVQLFRELHDVTVVDLNEELATTEERPCLP</sequence>
<name>A0ABV5Y7G2_9ACTN</name>